<sequence>MKTIPWDEEEYIYDMIEVDEMFILLVNLYHHKTYRIVITDFKGYRKSIELDDRENITTINSTKFFQKLKDGRIFINSLSTDTINFLNAENIKAVFPPDMFRLYIERRNEGKKLKYEDNALRHYLIDTLWVYGDSLLSFQSKWQRKKIGENTFIGDNHLKIVLHSHIGESIKEIPLQDISENINISYFHTYMSCENIFVGKIENQLFVIDADKGSITKYLLKNNRYNIQDINALGEIILSSGKHLMILKSTESGIDILLNTEYKGFIKFARFNHSNDLVIFSSRKISSFKRGNLQPLKDLDTHKIYIHKTLLMNDGRMLMYYTIYNKHQKKNNIKIKIIEI</sequence>
<comment type="caution">
    <text evidence="1">The sequence shown here is derived from an EMBL/GenBank/DDBJ whole genome shotgun (WGS) entry which is preliminary data.</text>
</comment>
<gene>
    <name evidence="1" type="ORF">ACFONJ_11090</name>
</gene>
<dbReference type="EMBL" id="JBHRYO010000002">
    <property type="protein sequence ID" value="MFC3756512.1"/>
    <property type="molecule type" value="Genomic_DNA"/>
</dbReference>
<protein>
    <submittedName>
        <fullName evidence="1">Uncharacterized protein</fullName>
    </submittedName>
</protein>
<dbReference type="Proteomes" id="UP001595735">
    <property type="component" value="Unassembled WGS sequence"/>
</dbReference>
<reference evidence="2" key="1">
    <citation type="journal article" date="2019" name="Int. J. Syst. Evol. Microbiol.">
        <title>The Global Catalogue of Microorganisms (GCM) 10K type strain sequencing project: providing services to taxonomists for standard genome sequencing and annotation.</title>
        <authorList>
            <consortium name="The Broad Institute Genomics Platform"/>
            <consortium name="The Broad Institute Genome Sequencing Center for Infectious Disease"/>
            <person name="Wu L."/>
            <person name="Ma J."/>
        </authorList>
    </citation>
    <scope>NUCLEOTIDE SEQUENCE [LARGE SCALE GENOMIC DNA]</scope>
    <source>
        <strain evidence="2">CECT 7798</strain>
    </source>
</reference>
<name>A0ABV7XUG8_9FLAO</name>
<evidence type="ECO:0000313" key="2">
    <source>
        <dbReference type="Proteomes" id="UP001595735"/>
    </source>
</evidence>
<keyword evidence="2" id="KW-1185">Reference proteome</keyword>
<proteinExistence type="predicted"/>
<dbReference type="RefSeq" id="WP_290297042.1">
    <property type="nucleotide sequence ID" value="NZ_JAUFQR010000001.1"/>
</dbReference>
<accession>A0ABV7XUG8</accession>
<organism evidence="1 2">
    <name type="scientific">Chryseobacterium tructae</name>
    <dbReference type="NCBI Taxonomy" id="1037380"/>
    <lineage>
        <taxon>Bacteria</taxon>
        <taxon>Pseudomonadati</taxon>
        <taxon>Bacteroidota</taxon>
        <taxon>Flavobacteriia</taxon>
        <taxon>Flavobacteriales</taxon>
        <taxon>Weeksellaceae</taxon>
        <taxon>Chryseobacterium group</taxon>
        <taxon>Chryseobacterium</taxon>
    </lineage>
</organism>
<evidence type="ECO:0000313" key="1">
    <source>
        <dbReference type="EMBL" id="MFC3756512.1"/>
    </source>
</evidence>